<keyword evidence="5 9" id="KW-1133">Transmembrane helix</keyword>
<feature type="transmembrane region" description="Helical" evidence="9">
    <location>
        <begin position="66"/>
        <end position="90"/>
    </location>
</feature>
<accession>A0A443SD33</accession>
<evidence type="ECO:0000256" key="5">
    <source>
        <dbReference type="ARBA" id="ARBA00022989"/>
    </source>
</evidence>
<dbReference type="PRINTS" id="PR00783">
    <property type="entry name" value="MINTRINSICP"/>
</dbReference>
<dbReference type="GO" id="GO:0016323">
    <property type="term" value="C:basolateral plasma membrane"/>
    <property type="evidence" value="ECO:0007669"/>
    <property type="project" value="TreeGrafter"/>
</dbReference>
<comment type="subcellular location">
    <subcellularLocation>
        <location evidence="1">Membrane</location>
        <topology evidence="1">Multi-pass membrane protein</topology>
    </subcellularLocation>
</comment>
<dbReference type="OrthoDB" id="3222at2759"/>
<comment type="function">
    <text evidence="7">Aquaglyceroporin that may modulate the water content and osmolytes during anhydrobiosis.</text>
</comment>
<dbReference type="EMBL" id="NCKV01003691">
    <property type="protein sequence ID" value="RWS25458.1"/>
    <property type="molecule type" value="Genomic_DNA"/>
</dbReference>
<feature type="non-terminal residue" evidence="10">
    <location>
        <position position="1"/>
    </location>
</feature>
<evidence type="ECO:0000313" key="11">
    <source>
        <dbReference type="Proteomes" id="UP000288716"/>
    </source>
</evidence>
<organism evidence="10 11">
    <name type="scientific">Leptotrombidium deliense</name>
    <dbReference type="NCBI Taxonomy" id="299467"/>
    <lineage>
        <taxon>Eukaryota</taxon>
        <taxon>Metazoa</taxon>
        <taxon>Ecdysozoa</taxon>
        <taxon>Arthropoda</taxon>
        <taxon>Chelicerata</taxon>
        <taxon>Arachnida</taxon>
        <taxon>Acari</taxon>
        <taxon>Acariformes</taxon>
        <taxon>Trombidiformes</taxon>
        <taxon>Prostigmata</taxon>
        <taxon>Anystina</taxon>
        <taxon>Parasitengona</taxon>
        <taxon>Trombiculoidea</taxon>
        <taxon>Trombiculidae</taxon>
        <taxon>Leptotrombidium</taxon>
    </lineage>
</organism>
<reference evidence="10 11" key="1">
    <citation type="journal article" date="2018" name="Gigascience">
        <title>Genomes of trombidid mites reveal novel predicted allergens and laterally-transferred genes associated with secondary metabolism.</title>
        <authorList>
            <person name="Dong X."/>
            <person name="Chaisiri K."/>
            <person name="Xia D."/>
            <person name="Armstrong S.D."/>
            <person name="Fang Y."/>
            <person name="Donnelly M.J."/>
            <person name="Kadowaki T."/>
            <person name="McGarry J.W."/>
            <person name="Darby A.C."/>
            <person name="Makepeace B.L."/>
        </authorList>
    </citation>
    <scope>NUCLEOTIDE SEQUENCE [LARGE SCALE GENOMIC DNA]</scope>
    <source>
        <strain evidence="10">UoL-UT</strain>
    </source>
</reference>
<evidence type="ECO:0000313" key="10">
    <source>
        <dbReference type="EMBL" id="RWS25458.1"/>
    </source>
</evidence>
<evidence type="ECO:0000256" key="8">
    <source>
        <dbReference type="RuleBase" id="RU000477"/>
    </source>
</evidence>
<gene>
    <name evidence="10" type="ORF">B4U80_05565</name>
</gene>
<feature type="transmembrane region" description="Helical" evidence="9">
    <location>
        <begin position="196"/>
        <end position="216"/>
    </location>
</feature>
<evidence type="ECO:0000256" key="7">
    <source>
        <dbReference type="ARBA" id="ARBA00045280"/>
    </source>
</evidence>
<keyword evidence="11" id="KW-1185">Reference proteome</keyword>
<dbReference type="STRING" id="299467.A0A443SD33"/>
<keyword evidence="4 8" id="KW-0812">Transmembrane</keyword>
<keyword evidence="3 8" id="KW-0813">Transport</keyword>
<evidence type="ECO:0000256" key="9">
    <source>
        <dbReference type="SAM" id="Phobius"/>
    </source>
</evidence>
<dbReference type="PROSITE" id="PS00221">
    <property type="entry name" value="MIP"/>
    <property type="match status" value="1"/>
</dbReference>
<feature type="transmembrane region" description="Helical" evidence="9">
    <location>
        <begin position="110"/>
        <end position="133"/>
    </location>
</feature>
<dbReference type="Proteomes" id="UP000288716">
    <property type="component" value="Unassembled WGS sequence"/>
</dbReference>
<dbReference type="InterPro" id="IPR050363">
    <property type="entry name" value="MIP/Aquaporin"/>
</dbReference>
<evidence type="ECO:0000256" key="2">
    <source>
        <dbReference type="ARBA" id="ARBA00006175"/>
    </source>
</evidence>
<comment type="caution">
    <text evidence="10">The sequence shown here is derived from an EMBL/GenBank/DDBJ whole genome shotgun (WGS) entry which is preliminary data.</text>
</comment>
<sequence length="252" mass="27388">ALGCSANATLALSRARGIGQLVGPWAWGMALTAGIYISGGVSGGHLNPAVTLGMISVGKLHWKKMFHYIGAQFLGAFLGATVTLLVYHQSLEPKELEHASAFGTFPNNNINTGTVVIDQIVATAFFLLLINAITDERNMTLPKGLIPIAIGITDLGLMIYSFGYNCGAPLNPARDFSPRLLSVMAGWNTVFKENNYYFWVPLLCPIIGGVIGSWLYKLMIELHWPQNSYDLTTAKIDESENNSNSNKRVKPL</sequence>
<dbReference type="PANTHER" id="PTHR43829:SF9">
    <property type="entry name" value="AQUAPORIN-9"/>
    <property type="match status" value="1"/>
</dbReference>
<dbReference type="GO" id="GO:0015254">
    <property type="term" value="F:glycerol channel activity"/>
    <property type="evidence" value="ECO:0007669"/>
    <property type="project" value="TreeGrafter"/>
</dbReference>
<evidence type="ECO:0000256" key="3">
    <source>
        <dbReference type="ARBA" id="ARBA00022448"/>
    </source>
</evidence>
<dbReference type="CDD" id="cd00333">
    <property type="entry name" value="MIP"/>
    <property type="match status" value="1"/>
</dbReference>
<dbReference type="Pfam" id="PF00230">
    <property type="entry name" value="MIP"/>
    <property type="match status" value="1"/>
</dbReference>
<dbReference type="GO" id="GO:0015250">
    <property type="term" value="F:water channel activity"/>
    <property type="evidence" value="ECO:0007669"/>
    <property type="project" value="TreeGrafter"/>
</dbReference>
<proteinExistence type="inferred from homology"/>
<comment type="similarity">
    <text evidence="2 8">Belongs to the MIP/aquaporin (TC 1.A.8) family.</text>
</comment>
<feature type="transmembrane region" description="Helical" evidence="9">
    <location>
        <begin position="145"/>
        <end position="164"/>
    </location>
</feature>
<dbReference type="InterPro" id="IPR023271">
    <property type="entry name" value="Aquaporin-like"/>
</dbReference>
<feature type="transmembrane region" description="Helical" evidence="9">
    <location>
        <begin position="25"/>
        <end position="46"/>
    </location>
</feature>
<keyword evidence="6 9" id="KW-0472">Membrane</keyword>
<protein>
    <submittedName>
        <fullName evidence="10">Water-specific aquaporin-like protein</fullName>
    </submittedName>
</protein>
<evidence type="ECO:0000256" key="1">
    <source>
        <dbReference type="ARBA" id="ARBA00004141"/>
    </source>
</evidence>
<dbReference type="Gene3D" id="1.20.1080.10">
    <property type="entry name" value="Glycerol uptake facilitator protein"/>
    <property type="match status" value="1"/>
</dbReference>
<dbReference type="SUPFAM" id="SSF81338">
    <property type="entry name" value="Aquaporin-like"/>
    <property type="match status" value="1"/>
</dbReference>
<dbReference type="InterPro" id="IPR000425">
    <property type="entry name" value="MIP"/>
</dbReference>
<dbReference type="PANTHER" id="PTHR43829">
    <property type="entry name" value="AQUAPORIN OR AQUAGLYCEROPORIN RELATED"/>
    <property type="match status" value="1"/>
</dbReference>
<evidence type="ECO:0000256" key="6">
    <source>
        <dbReference type="ARBA" id="ARBA00023136"/>
    </source>
</evidence>
<evidence type="ECO:0000256" key="4">
    <source>
        <dbReference type="ARBA" id="ARBA00022692"/>
    </source>
</evidence>
<dbReference type="AlphaFoldDB" id="A0A443SD33"/>
<name>A0A443SD33_9ACAR</name>
<dbReference type="InterPro" id="IPR022357">
    <property type="entry name" value="MIP_CS"/>
</dbReference>
<dbReference type="VEuPathDB" id="VectorBase:LDEU006581"/>